<reference evidence="1 2" key="1">
    <citation type="submission" date="2017-07" db="EMBL/GenBank/DDBJ databases">
        <title>Genome sequence of Streptomyces pluripotens MUSC 137T.</title>
        <authorList>
            <person name="Ser H.-L."/>
            <person name="Lee L.-H."/>
        </authorList>
    </citation>
    <scope>NUCLEOTIDE SEQUENCE [LARGE SCALE GENOMIC DNA]</scope>
    <source>
        <strain evidence="1 2">MUSC 137</strain>
    </source>
</reference>
<evidence type="ECO:0008006" key="3">
    <source>
        <dbReference type="Google" id="ProtNLM"/>
    </source>
</evidence>
<accession>A0A221P0K3</accession>
<dbReference type="STRING" id="1355015.LK06_016860"/>
<proteinExistence type="predicted"/>
<dbReference type="Proteomes" id="UP000031501">
    <property type="component" value="Chromosome"/>
</dbReference>
<protein>
    <recommendedName>
        <fullName evidence="3">Restriction endonuclease type IV Mrr domain-containing protein</fullName>
    </recommendedName>
</protein>
<evidence type="ECO:0000313" key="1">
    <source>
        <dbReference type="EMBL" id="ASN25606.1"/>
    </source>
</evidence>
<gene>
    <name evidence="1" type="ORF">LK07_18015</name>
</gene>
<dbReference type="EMBL" id="CP022433">
    <property type="protein sequence ID" value="ASN25606.1"/>
    <property type="molecule type" value="Genomic_DNA"/>
</dbReference>
<organism evidence="1 2">
    <name type="scientific">Streptomyces pluripotens</name>
    <dbReference type="NCBI Taxonomy" id="1355015"/>
    <lineage>
        <taxon>Bacteria</taxon>
        <taxon>Bacillati</taxon>
        <taxon>Actinomycetota</taxon>
        <taxon>Actinomycetes</taxon>
        <taxon>Kitasatosporales</taxon>
        <taxon>Streptomycetaceae</taxon>
        <taxon>Streptomyces</taxon>
    </lineage>
</organism>
<evidence type="ECO:0000313" key="2">
    <source>
        <dbReference type="Proteomes" id="UP000031501"/>
    </source>
</evidence>
<sequence>MYIVEAKWLKEPVEVHYLGSFVEKVRHKGKNALGLYISVRGFTKGAKERYAEGTCFITMEGVDIFAVLDGHTTLDELLSRKKRHANDTGSCYYPASLMMSE</sequence>
<dbReference type="AlphaFoldDB" id="A0A221P0K3"/>
<name>A0A221P0K3_9ACTN</name>
<keyword evidence="2" id="KW-1185">Reference proteome</keyword>
<dbReference type="KEGG" id="splu:LK06_016860"/>